<dbReference type="RefSeq" id="XP_014239517.1">
    <property type="nucleotide sequence ID" value="XM_014384031.2"/>
</dbReference>
<reference evidence="2" key="1">
    <citation type="submission" date="2022-01" db="UniProtKB">
        <authorList>
            <consortium name="EnsemblMetazoa"/>
        </authorList>
    </citation>
    <scope>IDENTIFICATION</scope>
</reference>
<dbReference type="KEGG" id="clec:106660953"/>
<protein>
    <submittedName>
        <fullName evidence="2">Uncharacterized protein</fullName>
    </submittedName>
</protein>
<keyword evidence="3" id="KW-1185">Reference proteome</keyword>
<dbReference type="AlphaFoldDB" id="A0A8I6R903"/>
<organism evidence="2 3">
    <name type="scientific">Cimex lectularius</name>
    <name type="common">Bed bug</name>
    <name type="synonym">Acanthia lectularia</name>
    <dbReference type="NCBI Taxonomy" id="79782"/>
    <lineage>
        <taxon>Eukaryota</taxon>
        <taxon>Metazoa</taxon>
        <taxon>Ecdysozoa</taxon>
        <taxon>Arthropoda</taxon>
        <taxon>Hexapoda</taxon>
        <taxon>Insecta</taxon>
        <taxon>Pterygota</taxon>
        <taxon>Neoptera</taxon>
        <taxon>Paraneoptera</taxon>
        <taxon>Hemiptera</taxon>
        <taxon>Heteroptera</taxon>
        <taxon>Panheteroptera</taxon>
        <taxon>Cimicomorpha</taxon>
        <taxon>Cimicidae</taxon>
        <taxon>Cimex</taxon>
    </lineage>
</organism>
<feature type="region of interest" description="Disordered" evidence="1">
    <location>
        <begin position="239"/>
        <end position="264"/>
    </location>
</feature>
<name>A0A8I6R903_CIMLE</name>
<dbReference type="Proteomes" id="UP000494040">
    <property type="component" value="Unassembled WGS sequence"/>
</dbReference>
<dbReference type="GeneID" id="106660953"/>
<evidence type="ECO:0000313" key="2">
    <source>
        <dbReference type="EnsemblMetazoa" id="XP_014239517.1"/>
    </source>
</evidence>
<feature type="region of interest" description="Disordered" evidence="1">
    <location>
        <begin position="286"/>
        <end position="347"/>
    </location>
</feature>
<dbReference type="EnsemblMetazoa" id="XM_014384031.2">
    <property type="protein sequence ID" value="XP_014239517.1"/>
    <property type="gene ID" value="LOC106660953"/>
</dbReference>
<feature type="compositionally biased region" description="Basic and acidic residues" evidence="1">
    <location>
        <begin position="241"/>
        <end position="250"/>
    </location>
</feature>
<evidence type="ECO:0000313" key="3">
    <source>
        <dbReference type="Proteomes" id="UP000494040"/>
    </source>
</evidence>
<accession>A0A8I6R903</accession>
<feature type="compositionally biased region" description="Polar residues" evidence="1">
    <location>
        <begin position="328"/>
        <end position="347"/>
    </location>
</feature>
<proteinExistence type="predicted"/>
<evidence type="ECO:0000256" key="1">
    <source>
        <dbReference type="SAM" id="MobiDB-lite"/>
    </source>
</evidence>
<sequence>MKTWGGRNDFTAKEFLLDSDVELKSSEEDELLNLYDKKLRDSLYAKKSDDEEPEQMTSRIGEYLKKMRAEEKILIGNLKNGKANEEEIAQNRKNKEAILKRFDYKDQLRRMKSQNFFDRFDSSESESDAGSDLDMDALTKTMDKISTGKSHSEKIKTLKSARKSFMSRNTDVRKKIAEMKKILDNTELQQEEDQLFKTKQAVADWLDGEGAAAFKKRFNNKPPSKLCSDTTIKGFAGKKVSKTEVKKPDRSPLPPVRTNRALRQSVDNFKKEDVLKILRDIEPIPSKAKSFAAGQEKPSISKNAKKPVASKVNSGLPSRLLKSKSDFSKTISKTNLTKNPTSKTTAK</sequence>